<dbReference type="Proteomes" id="UP000623250">
    <property type="component" value="Unassembled WGS sequence"/>
</dbReference>
<gene>
    <name evidence="2" type="ORF">JDN41_06685</name>
</gene>
<evidence type="ECO:0000256" key="1">
    <source>
        <dbReference type="SAM" id="Phobius"/>
    </source>
</evidence>
<proteinExistence type="predicted"/>
<evidence type="ECO:0000313" key="3">
    <source>
        <dbReference type="Proteomes" id="UP000623250"/>
    </source>
</evidence>
<reference evidence="2 3" key="1">
    <citation type="submission" date="2020-12" db="EMBL/GenBank/DDBJ databases">
        <title>Revised draft genomes of Rhodomicrobium vannielii ATCC 17100 and Rhodomicrobium udaipurense JA643.</title>
        <authorList>
            <person name="Conners E.M."/>
            <person name="Davenport E.J."/>
            <person name="Bose A."/>
        </authorList>
    </citation>
    <scope>NUCLEOTIDE SEQUENCE [LARGE SCALE GENOMIC DNA]</scope>
    <source>
        <strain evidence="2 3">JA643</strain>
    </source>
</reference>
<dbReference type="EMBL" id="JAEMUK010000012">
    <property type="protein sequence ID" value="MBJ7543238.1"/>
    <property type="molecule type" value="Genomic_DNA"/>
</dbReference>
<dbReference type="AlphaFoldDB" id="A0A8I1KLF5"/>
<dbReference type="RefSeq" id="WP_155955323.1">
    <property type="nucleotide sequence ID" value="NZ_JAEMUK010000012.1"/>
</dbReference>
<accession>A0A8I1KLF5</accession>
<keyword evidence="1" id="KW-1133">Transmembrane helix</keyword>
<comment type="caution">
    <text evidence="2">The sequence shown here is derived from an EMBL/GenBank/DDBJ whole genome shotgun (WGS) entry which is preliminary data.</text>
</comment>
<protein>
    <submittedName>
        <fullName evidence="2">Uncharacterized protein</fullName>
    </submittedName>
</protein>
<keyword evidence="3" id="KW-1185">Reference proteome</keyword>
<name>A0A8I1KLF5_9HYPH</name>
<keyword evidence="1" id="KW-0472">Membrane</keyword>
<evidence type="ECO:0000313" key="2">
    <source>
        <dbReference type="EMBL" id="MBJ7543238.1"/>
    </source>
</evidence>
<keyword evidence="1" id="KW-0812">Transmembrane</keyword>
<sequence length="94" mass="10512">MTGTDFRMHFFTTGFALLGMIAFAYGLVCRYGGEPGFLDEFDKLMSETLANEDEAPFQGASEVDIAQARKDAIRQLEALLTQWRRDLAGVDNLQ</sequence>
<organism evidence="2 3">
    <name type="scientific">Rhodomicrobium udaipurense</name>
    <dbReference type="NCBI Taxonomy" id="1202716"/>
    <lineage>
        <taxon>Bacteria</taxon>
        <taxon>Pseudomonadati</taxon>
        <taxon>Pseudomonadota</taxon>
        <taxon>Alphaproteobacteria</taxon>
        <taxon>Hyphomicrobiales</taxon>
        <taxon>Hyphomicrobiaceae</taxon>
        <taxon>Rhodomicrobium</taxon>
    </lineage>
</organism>
<feature type="transmembrane region" description="Helical" evidence="1">
    <location>
        <begin position="6"/>
        <end position="28"/>
    </location>
</feature>